<evidence type="ECO:0000256" key="3">
    <source>
        <dbReference type="ARBA" id="ARBA00022448"/>
    </source>
</evidence>
<feature type="domain" description="TonB-dependent receptor-like beta-barrel" evidence="12">
    <location>
        <begin position="216"/>
        <end position="631"/>
    </location>
</feature>
<dbReference type="Pfam" id="PF00593">
    <property type="entry name" value="TonB_dep_Rec_b-barrel"/>
    <property type="match status" value="1"/>
</dbReference>
<dbReference type="InterPro" id="IPR010105">
    <property type="entry name" value="TonB_sidphr_rcpt"/>
</dbReference>
<dbReference type="RefSeq" id="WP_210221438.1">
    <property type="nucleotide sequence ID" value="NZ_CP072801.1"/>
</dbReference>
<evidence type="ECO:0000256" key="11">
    <source>
        <dbReference type="RuleBase" id="RU003357"/>
    </source>
</evidence>
<evidence type="ECO:0000256" key="6">
    <source>
        <dbReference type="ARBA" id="ARBA00023077"/>
    </source>
</evidence>
<evidence type="ECO:0000256" key="7">
    <source>
        <dbReference type="ARBA" id="ARBA00023136"/>
    </source>
</evidence>
<evidence type="ECO:0000256" key="8">
    <source>
        <dbReference type="ARBA" id="ARBA00023170"/>
    </source>
</evidence>
<dbReference type="InterPro" id="IPR012910">
    <property type="entry name" value="Plug_dom"/>
</dbReference>
<dbReference type="Gene3D" id="2.170.130.10">
    <property type="entry name" value="TonB-dependent receptor, plug domain"/>
    <property type="match status" value="1"/>
</dbReference>
<evidence type="ECO:0000313" key="14">
    <source>
        <dbReference type="EMBL" id="QTR45001.1"/>
    </source>
</evidence>
<evidence type="ECO:0000256" key="9">
    <source>
        <dbReference type="ARBA" id="ARBA00023237"/>
    </source>
</evidence>
<accession>A0ABX7WPN4</accession>
<keyword evidence="9 10" id="KW-0998">Cell outer membrane</keyword>
<keyword evidence="3 10" id="KW-0813">Transport</keyword>
<evidence type="ECO:0000256" key="2">
    <source>
        <dbReference type="ARBA" id="ARBA00009810"/>
    </source>
</evidence>
<feature type="domain" description="TonB-dependent receptor plug" evidence="13">
    <location>
        <begin position="46"/>
        <end position="141"/>
    </location>
</feature>
<name>A0ABX7WPN4_9GAMM</name>
<proteinExistence type="inferred from homology"/>
<dbReference type="SUPFAM" id="SSF56935">
    <property type="entry name" value="Porins"/>
    <property type="match status" value="1"/>
</dbReference>
<dbReference type="InterPro" id="IPR039426">
    <property type="entry name" value="TonB-dep_rcpt-like"/>
</dbReference>
<keyword evidence="4 10" id="KW-1134">Transmembrane beta strand</keyword>
<dbReference type="EMBL" id="CP072801">
    <property type="protein sequence ID" value="QTR45001.1"/>
    <property type="molecule type" value="Genomic_DNA"/>
</dbReference>
<organism evidence="14 15">
    <name type="scientific">Thiothrix litoralis</name>
    <dbReference type="NCBI Taxonomy" id="2891210"/>
    <lineage>
        <taxon>Bacteria</taxon>
        <taxon>Pseudomonadati</taxon>
        <taxon>Pseudomonadota</taxon>
        <taxon>Gammaproteobacteria</taxon>
        <taxon>Thiotrichales</taxon>
        <taxon>Thiotrichaceae</taxon>
        <taxon>Thiothrix</taxon>
    </lineage>
</organism>
<comment type="similarity">
    <text evidence="2 10 11">Belongs to the TonB-dependent receptor family.</text>
</comment>
<dbReference type="NCBIfam" id="TIGR01783">
    <property type="entry name" value="TonB-siderophor"/>
    <property type="match status" value="1"/>
</dbReference>
<keyword evidence="6 11" id="KW-0798">TonB box</keyword>
<dbReference type="PANTHER" id="PTHR32552:SF82">
    <property type="entry name" value="FCUA PROTEIN"/>
    <property type="match status" value="1"/>
</dbReference>
<keyword evidence="7 10" id="KW-0472">Membrane</keyword>
<comment type="subcellular location">
    <subcellularLocation>
        <location evidence="1 10">Cell outer membrane</location>
        <topology evidence="1 10">Multi-pass membrane protein</topology>
    </subcellularLocation>
</comment>
<dbReference type="PANTHER" id="PTHR32552">
    <property type="entry name" value="FERRICHROME IRON RECEPTOR-RELATED"/>
    <property type="match status" value="1"/>
</dbReference>
<dbReference type="InterPro" id="IPR000531">
    <property type="entry name" value="Beta-barrel_TonB"/>
</dbReference>
<dbReference type="Gene3D" id="2.40.170.20">
    <property type="entry name" value="TonB-dependent receptor, beta-barrel domain"/>
    <property type="match status" value="1"/>
</dbReference>
<keyword evidence="5 10" id="KW-0812">Transmembrane</keyword>
<protein>
    <submittedName>
        <fullName evidence="14">TonB-dependent receptor</fullName>
    </submittedName>
</protein>
<dbReference type="PROSITE" id="PS52016">
    <property type="entry name" value="TONB_DEPENDENT_REC_3"/>
    <property type="match status" value="1"/>
</dbReference>
<dbReference type="CDD" id="cd01347">
    <property type="entry name" value="ligand_gated_channel"/>
    <property type="match status" value="1"/>
</dbReference>
<dbReference type="InterPro" id="IPR037066">
    <property type="entry name" value="Plug_dom_sf"/>
</dbReference>
<evidence type="ECO:0000259" key="12">
    <source>
        <dbReference type="Pfam" id="PF00593"/>
    </source>
</evidence>
<dbReference type="Pfam" id="PF07715">
    <property type="entry name" value="Plug"/>
    <property type="match status" value="1"/>
</dbReference>
<gene>
    <name evidence="14" type="ORF">J9253_13395</name>
</gene>
<keyword evidence="15" id="KW-1185">Reference proteome</keyword>
<reference evidence="14 15" key="1">
    <citation type="submission" date="2021-04" db="EMBL/GenBank/DDBJ databases">
        <title>Genomics, taxonomy and metabolism of representatives of sulfur bacteria of the genus Thiothrix: Thiothrix fructosivorans QT, Thiothrix unzii A1T and three new species, Thiothrix subterranea sp. nov., Thiothrix litoralis sp. nov. and 'Candidatus Thiothrix anitrata' sp. nov.</title>
        <authorList>
            <person name="Ravin N.V."/>
            <person name="Smolyakov D."/>
            <person name="Rudenko T.S."/>
            <person name="Mardanov A.V."/>
            <person name="Beletsky A.V."/>
            <person name="Markov N.D."/>
            <person name="Fomenkov A.I."/>
            <person name="Roberts R.J."/>
            <person name="Karnachuk O.V."/>
            <person name="Novikov A."/>
            <person name="Grabovich M.Y."/>
        </authorList>
    </citation>
    <scope>NUCLEOTIDE SEQUENCE [LARGE SCALE GENOMIC DNA]</scope>
    <source>
        <strain evidence="14 15">AS</strain>
    </source>
</reference>
<keyword evidence="8 14" id="KW-0675">Receptor</keyword>
<evidence type="ECO:0000256" key="10">
    <source>
        <dbReference type="PROSITE-ProRule" id="PRU01360"/>
    </source>
</evidence>
<sequence>MKQNTYTLPLLCISAGLCVNGYGEAADKREETRKDTLTVNVRPTHKQPPNTTTLKTDDASKIGSDRLEDVADYLPGVQIGRNQAGIGSSVYLRGYSLDGAMTLDGLLDVQGFYLRDPATLDSIEVSKGRDSVLFGAGSPGGSVNYLTKKPSFKQQRSISLSAGSPQQFHTLLDINQPLSNPDWAGRLVMAGQQAETGRANVGDDRFTLMPSLLWQTEQQSLLLEMEYGWQNREYDFDTVFYQGAPVYNVSYVDPRSFADRRVTRFGTTYTRDLGKGWEASLQASQVDAKRDERWIGFAYLPDTGSRLPGYYRDAQYEQSQQGLRAELSRQYALGTTRHHTRFGISQQSVEIDLQRQYRTGLFQLDIFQPSFDFALPDASKLTKREATTLREERAWYWRHQADIGDKLGLTAGIRRSHYDADYTSPTLSFKEVTSADTSVSLGATWQLNPQWQAFASRNESFAPNLGMDKNDHFFDPLQGVQHEIGVRSKRGSLSTYQIEQENVTTRDPTEPGAQILTGKTRSQGIEANLKLPLTPKLDLQAGYQYNDSRITENNDGNTGNRLHNAPRHSGSLMLDYAPDARTHLTLGAVHVGKRAGNDANSFDAPAYTRLDAGAEWKLDKRTTLKASVRNLLDEDYVAASEGADFIVQGRKRAVTLGVEFGF</sequence>
<evidence type="ECO:0000256" key="5">
    <source>
        <dbReference type="ARBA" id="ARBA00022692"/>
    </source>
</evidence>
<evidence type="ECO:0000256" key="4">
    <source>
        <dbReference type="ARBA" id="ARBA00022452"/>
    </source>
</evidence>
<dbReference type="InterPro" id="IPR036942">
    <property type="entry name" value="Beta-barrel_TonB_sf"/>
</dbReference>
<dbReference type="Proteomes" id="UP000672039">
    <property type="component" value="Chromosome"/>
</dbReference>
<evidence type="ECO:0000313" key="15">
    <source>
        <dbReference type="Proteomes" id="UP000672039"/>
    </source>
</evidence>
<evidence type="ECO:0000259" key="13">
    <source>
        <dbReference type="Pfam" id="PF07715"/>
    </source>
</evidence>
<evidence type="ECO:0000256" key="1">
    <source>
        <dbReference type="ARBA" id="ARBA00004571"/>
    </source>
</evidence>